<evidence type="ECO:0000313" key="2">
    <source>
        <dbReference type="Proteomes" id="UP000269692"/>
    </source>
</evidence>
<dbReference type="InterPro" id="IPR026286">
    <property type="entry name" value="MaiA/AMDase"/>
</dbReference>
<comment type="caution">
    <text evidence="1">The sequence shown here is derived from an EMBL/GenBank/DDBJ whole genome shotgun (WGS) entry which is preliminary data.</text>
</comment>
<dbReference type="PIRSF" id="PIRSF015736">
    <property type="entry name" value="MI"/>
    <property type="match status" value="1"/>
</dbReference>
<dbReference type="Proteomes" id="UP000269692">
    <property type="component" value="Unassembled WGS sequence"/>
</dbReference>
<dbReference type="PANTHER" id="PTHR40267:SF1">
    <property type="entry name" value="BLR3294 PROTEIN"/>
    <property type="match status" value="1"/>
</dbReference>
<dbReference type="Gene3D" id="3.40.50.12500">
    <property type="match status" value="1"/>
</dbReference>
<dbReference type="OrthoDB" id="9816064at2"/>
<dbReference type="AlphaFoldDB" id="A0A3L7AFB4"/>
<dbReference type="RefSeq" id="WP_121623483.1">
    <property type="nucleotide sequence ID" value="NZ_JACIIW010000001.1"/>
</dbReference>
<organism evidence="1 2">
    <name type="scientific">Xanthobacter tagetidis</name>
    <dbReference type="NCBI Taxonomy" id="60216"/>
    <lineage>
        <taxon>Bacteria</taxon>
        <taxon>Pseudomonadati</taxon>
        <taxon>Pseudomonadota</taxon>
        <taxon>Alphaproteobacteria</taxon>
        <taxon>Hyphomicrobiales</taxon>
        <taxon>Xanthobacteraceae</taxon>
        <taxon>Xanthobacter</taxon>
    </lineage>
</organism>
<evidence type="ECO:0000313" key="1">
    <source>
        <dbReference type="EMBL" id="RLP78430.1"/>
    </source>
</evidence>
<gene>
    <name evidence="1" type="ORF">D9R14_11530</name>
</gene>
<name>A0A3L7AFB4_9HYPH</name>
<keyword evidence="2" id="KW-1185">Reference proteome</keyword>
<dbReference type="EMBL" id="RCTF01000008">
    <property type="protein sequence ID" value="RLP78430.1"/>
    <property type="molecule type" value="Genomic_DNA"/>
</dbReference>
<dbReference type="Pfam" id="PF17645">
    <property type="entry name" value="Amdase"/>
    <property type="match status" value="1"/>
</dbReference>
<protein>
    <submittedName>
        <fullName evidence="1">Asp/Glu/hydantoin racemase</fullName>
    </submittedName>
</protein>
<accession>A0A3L7AFB4</accession>
<sequence length="258" mass="27419">MQNRTPAPRCRIGMLTPSSNTVLEPMTARLLAPLFPDVTAHFGRFRVTRIALDDEANDQFGQEPILAAAELLADARADIIAWNGTSASWLGFDWDARLTTAIEARTGVKATSAMAAINALIRKDGVERLALVTPYTADVEQKIIANYARLGISVVAGRHCSLSDNYSFAEISEAEIEAMCREVAAARPDAIAIVCTNMRGALIGAEMERRLGLPVYDSVSATLWGCLAELGVPAGALAPFGSMFAAPDRAAALGVAAQ</sequence>
<proteinExistence type="predicted"/>
<reference evidence="1 2" key="1">
    <citation type="submission" date="2018-10" db="EMBL/GenBank/DDBJ databases">
        <title>Xanthobacter tagetidis genome sequencing and assembly.</title>
        <authorList>
            <person name="Maclea K.S."/>
            <person name="Goen A.E."/>
            <person name="Fatima S.A."/>
        </authorList>
    </citation>
    <scope>NUCLEOTIDE SEQUENCE [LARGE SCALE GENOMIC DNA]</scope>
    <source>
        <strain evidence="1 2">ATCC 700314</strain>
    </source>
</reference>
<dbReference type="InterPro" id="IPR053714">
    <property type="entry name" value="Iso_Racemase_Enz_sf"/>
</dbReference>
<dbReference type="PANTHER" id="PTHR40267">
    <property type="entry name" value="BLR3294 PROTEIN"/>
    <property type="match status" value="1"/>
</dbReference>